<accession>A0A8G0LJF1</accession>
<name>A0A8G0LJF1_9HYPO</name>
<sequence length="118" mass="12595">MNIATTISAMERPIPIRAGVTTLLILSKKAIFAKRNRLLDDLGGNGSSTIMTGKLEGITVTMVADMGRMKQCLTVSYGNLVVVADPCITKTMSNTDDVEIIVTIGLVLGLVANTALWR</sequence>
<reference evidence="2 3" key="1">
    <citation type="journal article" date="2021" name="BMC Genomics">
        <title>Telomere-to-telomere genome assembly of asparaginase-producing Trichoderma simmonsii.</title>
        <authorList>
            <person name="Chung D."/>
            <person name="Kwon Y.M."/>
            <person name="Yang Y."/>
        </authorList>
    </citation>
    <scope>NUCLEOTIDE SEQUENCE [LARGE SCALE GENOMIC DNA]</scope>
    <source>
        <strain evidence="2 3">GH-Sj1</strain>
    </source>
</reference>
<proteinExistence type="predicted"/>
<gene>
    <name evidence="2" type="ORF">H0G86_008877</name>
</gene>
<keyword evidence="1" id="KW-1133">Transmembrane helix</keyword>
<keyword evidence="1" id="KW-0812">Transmembrane</keyword>
<protein>
    <submittedName>
        <fullName evidence="2">Uncharacterized protein</fullName>
    </submittedName>
</protein>
<organism evidence="2 3">
    <name type="scientific">Trichoderma simmonsii</name>
    <dbReference type="NCBI Taxonomy" id="1491479"/>
    <lineage>
        <taxon>Eukaryota</taxon>
        <taxon>Fungi</taxon>
        <taxon>Dikarya</taxon>
        <taxon>Ascomycota</taxon>
        <taxon>Pezizomycotina</taxon>
        <taxon>Sordariomycetes</taxon>
        <taxon>Hypocreomycetidae</taxon>
        <taxon>Hypocreales</taxon>
        <taxon>Hypocreaceae</taxon>
        <taxon>Trichoderma</taxon>
    </lineage>
</organism>
<dbReference type="EMBL" id="CP075868">
    <property type="protein sequence ID" value="QYT01863.1"/>
    <property type="molecule type" value="Genomic_DNA"/>
</dbReference>
<feature type="transmembrane region" description="Helical" evidence="1">
    <location>
        <begin position="100"/>
        <end position="117"/>
    </location>
</feature>
<keyword evidence="3" id="KW-1185">Reference proteome</keyword>
<keyword evidence="1" id="KW-0472">Membrane</keyword>
<evidence type="ECO:0000313" key="2">
    <source>
        <dbReference type="EMBL" id="QYT01863.1"/>
    </source>
</evidence>
<dbReference type="AlphaFoldDB" id="A0A8G0LJF1"/>
<evidence type="ECO:0000313" key="3">
    <source>
        <dbReference type="Proteomes" id="UP000826661"/>
    </source>
</evidence>
<dbReference type="Proteomes" id="UP000826661">
    <property type="component" value="Chromosome V"/>
</dbReference>
<evidence type="ECO:0000256" key="1">
    <source>
        <dbReference type="SAM" id="Phobius"/>
    </source>
</evidence>